<organism evidence="3">
    <name type="scientific">Haemonchus placei</name>
    <name type="common">Barber's pole worm</name>
    <dbReference type="NCBI Taxonomy" id="6290"/>
    <lineage>
        <taxon>Eukaryota</taxon>
        <taxon>Metazoa</taxon>
        <taxon>Ecdysozoa</taxon>
        <taxon>Nematoda</taxon>
        <taxon>Chromadorea</taxon>
        <taxon>Rhabditida</taxon>
        <taxon>Rhabditina</taxon>
        <taxon>Rhabditomorpha</taxon>
        <taxon>Strongyloidea</taxon>
        <taxon>Trichostrongylidae</taxon>
        <taxon>Haemonchus</taxon>
    </lineage>
</organism>
<dbReference type="WBParaSite" id="HPLM_0001817901-mRNA-1">
    <property type="protein sequence ID" value="HPLM_0001817901-mRNA-1"/>
    <property type="gene ID" value="HPLM_0001817901"/>
</dbReference>
<dbReference type="AlphaFoldDB" id="A0A0N4X1I1"/>
<accession>A0A0N4X1I1</accession>
<dbReference type="EMBL" id="UZAF01020387">
    <property type="protein sequence ID" value="VDO69413.1"/>
    <property type="molecule type" value="Genomic_DNA"/>
</dbReference>
<sequence length="109" mass="12951">MSFFRSFLSSVGLRSMLRSAAMERPYQLIHTRVSRPSRTPRSLLKDSATFDVRSSWTPHLYHIFLKGPVYHVVRRYSKTCSTCRRRHDTWDRRLLCCFDSGSFEVQYEP</sequence>
<evidence type="ECO:0000313" key="1">
    <source>
        <dbReference type="EMBL" id="VDO69413.1"/>
    </source>
</evidence>
<evidence type="ECO:0000313" key="2">
    <source>
        <dbReference type="Proteomes" id="UP000268014"/>
    </source>
</evidence>
<keyword evidence="2" id="KW-1185">Reference proteome</keyword>
<dbReference type="Proteomes" id="UP000268014">
    <property type="component" value="Unassembled WGS sequence"/>
</dbReference>
<gene>
    <name evidence="1" type="ORF">HPLM_LOCUS18171</name>
</gene>
<name>A0A0N4X1I1_HAEPC</name>
<proteinExistence type="predicted"/>
<reference evidence="1 2" key="2">
    <citation type="submission" date="2018-11" db="EMBL/GenBank/DDBJ databases">
        <authorList>
            <consortium name="Pathogen Informatics"/>
        </authorList>
    </citation>
    <scope>NUCLEOTIDE SEQUENCE [LARGE SCALE GENOMIC DNA]</scope>
    <source>
        <strain evidence="1 2">MHpl1</strain>
    </source>
</reference>
<evidence type="ECO:0000313" key="3">
    <source>
        <dbReference type="WBParaSite" id="HPLM_0001817901-mRNA-1"/>
    </source>
</evidence>
<protein>
    <submittedName>
        <fullName evidence="3">Secreted protein</fullName>
    </submittedName>
</protein>
<reference evidence="3" key="1">
    <citation type="submission" date="2017-02" db="UniProtKB">
        <authorList>
            <consortium name="WormBaseParasite"/>
        </authorList>
    </citation>
    <scope>IDENTIFICATION</scope>
</reference>